<reference evidence="3" key="1">
    <citation type="journal article" date="2019" name="Int. J. Syst. Evol. Microbiol.">
        <title>The Global Catalogue of Microorganisms (GCM) 10K type strain sequencing project: providing services to taxonomists for standard genome sequencing and annotation.</title>
        <authorList>
            <consortium name="The Broad Institute Genomics Platform"/>
            <consortium name="The Broad Institute Genome Sequencing Center for Infectious Disease"/>
            <person name="Wu L."/>
            <person name="Ma J."/>
        </authorList>
    </citation>
    <scope>NUCLEOTIDE SEQUENCE [LARGE SCALE GENOMIC DNA]</scope>
    <source>
        <strain evidence="3">CCM 4481</strain>
    </source>
</reference>
<sequence>MTVLNRRRFVQFCLGGFAVLPWSRMVRALPDGRPACRLSAEQTEGPYYLDRALLRQDITEGRPGLPLTLRLEIVDSRTCRPLSGTALEVWHCDAQGAYSGFTDQGGPGGPGMGPPPGAPPSGRPPGPPPGASGDMRMGARPPKSAATDELTFLRGIQVADARGAVTFHTIFPGYYMGRCNHIHLKLHVGGQWTDGHYRGGHVVHTGQLFFEEQASIAAMENAPYQRHGITRTTLQEDNVYLTQHGEQSIATLTPADAGEAQVARLTLTIDPANTSREGWG</sequence>
<keyword evidence="2" id="KW-0223">Dioxygenase</keyword>
<feature type="compositionally biased region" description="Pro residues" evidence="1">
    <location>
        <begin position="112"/>
        <end position="130"/>
    </location>
</feature>
<evidence type="ECO:0000256" key="1">
    <source>
        <dbReference type="SAM" id="MobiDB-lite"/>
    </source>
</evidence>
<dbReference type="EMBL" id="JBHSGA010000017">
    <property type="protein sequence ID" value="MFC4527731.1"/>
    <property type="molecule type" value="Genomic_DNA"/>
</dbReference>
<feature type="region of interest" description="Disordered" evidence="1">
    <location>
        <begin position="100"/>
        <end position="145"/>
    </location>
</feature>
<dbReference type="Proteomes" id="UP001595961">
    <property type="component" value="Unassembled WGS sequence"/>
</dbReference>
<dbReference type="InterPro" id="IPR015889">
    <property type="entry name" value="Intradiol_dOase_core"/>
</dbReference>
<dbReference type="CDD" id="cd03457">
    <property type="entry name" value="intradiol_dioxygenase_like"/>
    <property type="match status" value="1"/>
</dbReference>
<name>A0ABV9C4M1_9GAMM</name>
<dbReference type="PANTHER" id="PTHR34315">
    <property type="match status" value="1"/>
</dbReference>
<dbReference type="PANTHER" id="PTHR34315:SF1">
    <property type="entry name" value="INTRADIOL RING-CLEAVAGE DIOXYGENASES DOMAIN-CONTAINING PROTEIN-RELATED"/>
    <property type="match status" value="1"/>
</dbReference>
<proteinExistence type="predicted"/>
<dbReference type="GO" id="GO:0051213">
    <property type="term" value="F:dioxygenase activity"/>
    <property type="evidence" value="ECO:0007669"/>
    <property type="project" value="UniProtKB-KW"/>
</dbReference>
<dbReference type="Gene3D" id="2.60.130.10">
    <property type="entry name" value="Aromatic compound dioxygenase"/>
    <property type="match status" value="1"/>
</dbReference>
<dbReference type="SUPFAM" id="SSF49482">
    <property type="entry name" value="Aromatic compound dioxygenase"/>
    <property type="match status" value="1"/>
</dbReference>
<keyword evidence="2" id="KW-0560">Oxidoreductase</keyword>
<evidence type="ECO:0000313" key="2">
    <source>
        <dbReference type="EMBL" id="MFC4527731.1"/>
    </source>
</evidence>
<accession>A0ABV9C4M1</accession>
<gene>
    <name evidence="2" type="ORF">ACFO5W_13900</name>
</gene>
<protein>
    <submittedName>
        <fullName evidence="2">Intradiol ring-cleavage dioxygenase</fullName>
    </submittedName>
</protein>
<dbReference type="RefSeq" id="WP_266150411.1">
    <property type="nucleotide sequence ID" value="NZ_CP064028.1"/>
</dbReference>
<comment type="caution">
    <text evidence="2">The sequence shown here is derived from an EMBL/GenBank/DDBJ whole genome shotgun (WGS) entry which is preliminary data.</text>
</comment>
<keyword evidence="3" id="KW-1185">Reference proteome</keyword>
<organism evidence="2 3">
    <name type="scientific">Dyella halodurans</name>
    <dbReference type="NCBI Taxonomy" id="1920171"/>
    <lineage>
        <taxon>Bacteria</taxon>
        <taxon>Pseudomonadati</taxon>
        <taxon>Pseudomonadota</taxon>
        <taxon>Gammaproteobacteria</taxon>
        <taxon>Lysobacterales</taxon>
        <taxon>Rhodanobacteraceae</taxon>
        <taxon>Dyella</taxon>
    </lineage>
</organism>
<evidence type="ECO:0000313" key="3">
    <source>
        <dbReference type="Proteomes" id="UP001595961"/>
    </source>
</evidence>